<protein>
    <submittedName>
        <fullName evidence="1 3">Uncharacterized protein</fullName>
    </submittedName>
</protein>
<dbReference type="EMBL" id="UZAK01000114">
    <property type="protein sequence ID" value="VDO60103.1"/>
    <property type="molecule type" value="Genomic_DNA"/>
</dbReference>
<keyword evidence="2" id="KW-1185">Reference proteome</keyword>
<name>A0A183JC02_9TREM</name>
<dbReference type="WBParaSite" id="SCUD_0000020801-mRNA-1">
    <property type="protein sequence ID" value="SCUD_0000020801-mRNA-1"/>
    <property type="gene ID" value="SCUD_0000020801"/>
</dbReference>
<evidence type="ECO:0000313" key="1">
    <source>
        <dbReference type="EMBL" id="VDO60103.1"/>
    </source>
</evidence>
<evidence type="ECO:0000313" key="2">
    <source>
        <dbReference type="Proteomes" id="UP000279833"/>
    </source>
</evidence>
<reference evidence="3" key="1">
    <citation type="submission" date="2016-06" db="UniProtKB">
        <authorList>
            <consortium name="WormBaseParasite"/>
        </authorList>
    </citation>
    <scope>IDENTIFICATION</scope>
</reference>
<proteinExistence type="predicted"/>
<sequence length="197" mass="22857">MSLDHCKNLAYYLLTTNYAPYQNEKLQHLFGHINDDKSSKTRRKPLSKAPTTANTTNSVTVNISYGDNSLPVLSRNTQQKKHYNFLIKMLKRDSLLPESLWNNVYNQLCDNFVCELNSLHRNFHQLTSTSAFVNYVIQYLGRSFSMKHNIIQLTDIGLSESFKHNNIDNTSLDFIVSKTPKLDLDYEFISLKYHVLN</sequence>
<accession>A0A183JC02</accession>
<reference evidence="1 2" key="2">
    <citation type="submission" date="2018-11" db="EMBL/GenBank/DDBJ databases">
        <authorList>
            <consortium name="Pathogen Informatics"/>
        </authorList>
    </citation>
    <scope>NUCLEOTIDE SEQUENCE [LARGE SCALE GENOMIC DNA]</scope>
    <source>
        <strain evidence="1">Dakar</strain>
        <strain evidence="2">Dakar, Senegal</strain>
    </source>
</reference>
<evidence type="ECO:0000313" key="3">
    <source>
        <dbReference type="WBParaSite" id="SCUD_0000020801-mRNA-1"/>
    </source>
</evidence>
<organism evidence="3">
    <name type="scientific">Schistosoma curassoni</name>
    <dbReference type="NCBI Taxonomy" id="6186"/>
    <lineage>
        <taxon>Eukaryota</taxon>
        <taxon>Metazoa</taxon>
        <taxon>Spiralia</taxon>
        <taxon>Lophotrochozoa</taxon>
        <taxon>Platyhelminthes</taxon>
        <taxon>Trematoda</taxon>
        <taxon>Digenea</taxon>
        <taxon>Strigeidida</taxon>
        <taxon>Schistosomatoidea</taxon>
        <taxon>Schistosomatidae</taxon>
        <taxon>Schistosoma</taxon>
    </lineage>
</organism>
<dbReference type="Proteomes" id="UP000279833">
    <property type="component" value="Unassembled WGS sequence"/>
</dbReference>
<gene>
    <name evidence="1" type="ORF">SCUD_LOCUS209</name>
</gene>
<dbReference type="AlphaFoldDB" id="A0A183JC02"/>